<dbReference type="AlphaFoldDB" id="A0A6L9S6Z0"/>
<dbReference type="EMBL" id="JAAGOA010000006">
    <property type="protein sequence ID" value="NEE00743.1"/>
    <property type="molecule type" value="Genomic_DNA"/>
</dbReference>
<dbReference type="SUPFAM" id="SSF51695">
    <property type="entry name" value="PLC-like phosphodiesterases"/>
    <property type="match status" value="1"/>
</dbReference>
<name>A0A6L9S6Z0_9ACTN</name>
<feature type="domain" description="GP-PDE" evidence="1">
    <location>
        <begin position="10"/>
        <end position="231"/>
    </location>
</feature>
<dbReference type="GO" id="GO:0006629">
    <property type="term" value="P:lipid metabolic process"/>
    <property type="evidence" value="ECO:0007669"/>
    <property type="project" value="InterPro"/>
</dbReference>
<dbReference type="GO" id="GO:0008081">
    <property type="term" value="F:phosphoric diester hydrolase activity"/>
    <property type="evidence" value="ECO:0007669"/>
    <property type="project" value="InterPro"/>
</dbReference>
<dbReference type="Pfam" id="PF03009">
    <property type="entry name" value="GDPD"/>
    <property type="match status" value="1"/>
</dbReference>
<dbReference type="Gene3D" id="3.20.20.190">
    <property type="entry name" value="Phosphatidylinositol (PI) phosphodiesterase"/>
    <property type="match status" value="1"/>
</dbReference>
<dbReference type="InterPro" id="IPR030395">
    <property type="entry name" value="GP_PDE_dom"/>
</dbReference>
<accession>A0A6L9S6Z0</accession>
<dbReference type="PROSITE" id="PS51704">
    <property type="entry name" value="GP_PDE"/>
    <property type="match status" value="1"/>
</dbReference>
<dbReference type="PANTHER" id="PTHR46211:SF1">
    <property type="entry name" value="GLYCEROPHOSPHODIESTER PHOSPHODIESTERASE, CYTOPLASMIC"/>
    <property type="match status" value="1"/>
</dbReference>
<reference evidence="2 3" key="1">
    <citation type="submission" date="2020-02" db="EMBL/GenBank/DDBJ databases">
        <authorList>
            <person name="Li X.-J."/>
            <person name="Han X.-M."/>
        </authorList>
    </citation>
    <scope>NUCLEOTIDE SEQUENCE [LARGE SCALE GENOMIC DNA]</scope>
    <source>
        <strain evidence="2 3">CCTCC AB 2017055</strain>
    </source>
</reference>
<dbReference type="InterPro" id="IPR017946">
    <property type="entry name" value="PLC-like_Pdiesterase_TIM-brl"/>
</dbReference>
<sequence length="231" mass="25693">MTQSEGHVVLTLIGHRGTPFEFTENTVASLKNAESLGADGIEFDVRLTRDSVPVLLHDADLRRLWGRPQLLSEIDYHEVSDFLPTLDEAVRATSTMLVVDCKGAGTARRAISVLRDEDALHRCVFVGPHDILGEVRAQMPEARLALSWPGISTPPPETLEMLRPEMMNLHWHDLEQSSLDWYLRMGFSTWWTYPVDDPASLRRASELGFSGVISNDLPAISAAITTMEEAG</sequence>
<dbReference type="Proteomes" id="UP000475214">
    <property type="component" value="Unassembled WGS sequence"/>
</dbReference>
<proteinExistence type="predicted"/>
<evidence type="ECO:0000313" key="2">
    <source>
        <dbReference type="EMBL" id="NEE00743.1"/>
    </source>
</evidence>
<keyword evidence="3" id="KW-1185">Reference proteome</keyword>
<evidence type="ECO:0000259" key="1">
    <source>
        <dbReference type="PROSITE" id="PS51704"/>
    </source>
</evidence>
<dbReference type="RefSeq" id="WP_163736932.1">
    <property type="nucleotide sequence ID" value="NZ_JAAGOA010000006.1"/>
</dbReference>
<dbReference type="CDD" id="cd08556">
    <property type="entry name" value="GDPD"/>
    <property type="match status" value="1"/>
</dbReference>
<gene>
    <name evidence="2" type="ORF">G1H10_11245</name>
</gene>
<comment type="caution">
    <text evidence="2">The sequence shown here is derived from an EMBL/GenBank/DDBJ whole genome shotgun (WGS) entry which is preliminary data.</text>
</comment>
<protein>
    <submittedName>
        <fullName evidence="2">Glycerophosphodiester phosphodiesterase</fullName>
    </submittedName>
</protein>
<organism evidence="2 3">
    <name type="scientific">Phytoactinopolyspora halotolerans</name>
    <dbReference type="NCBI Taxonomy" id="1981512"/>
    <lineage>
        <taxon>Bacteria</taxon>
        <taxon>Bacillati</taxon>
        <taxon>Actinomycetota</taxon>
        <taxon>Actinomycetes</taxon>
        <taxon>Jiangellales</taxon>
        <taxon>Jiangellaceae</taxon>
        <taxon>Phytoactinopolyspora</taxon>
    </lineage>
</organism>
<dbReference type="PANTHER" id="PTHR46211">
    <property type="entry name" value="GLYCEROPHOSPHORYL DIESTER PHOSPHODIESTERASE"/>
    <property type="match status" value="1"/>
</dbReference>
<evidence type="ECO:0000313" key="3">
    <source>
        <dbReference type="Proteomes" id="UP000475214"/>
    </source>
</evidence>